<name>A0A286P4C1_9GAMM</name>
<dbReference type="OrthoDB" id="9781656at2"/>
<dbReference type="Proteomes" id="UP000266313">
    <property type="component" value="Chromosome"/>
</dbReference>
<sequence>MAQYFQIHPDNPQVRLIRRSVEIIRDEGVIVFPTDSSYALGCRMDNKTGLDRIRRIRQLEEDHNFTLVCRDLSQISTFAKINNEAFRLIKSLTPGPFTFILKATRETPRRLQHSKRKTIGIRLPDNPITLALVAELNEPLFSSTLILPGEDDAMSDPEDIRDRLEKEVDLIVDAGVVPYTPTTIIGFMEDTPEIVRQGSGIVTSLQ</sequence>
<dbReference type="PANTHER" id="PTHR42828">
    <property type="entry name" value="DHBP SYNTHASE RIBB-LIKE ALPHA/BETA DOMAIN-CONTAINING PROTEIN"/>
    <property type="match status" value="1"/>
</dbReference>
<keyword evidence="3" id="KW-1185">Reference proteome</keyword>
<dbReference type="InterPro" id="IPR017945">
    <property type="entry name" value="DHBP_synth_RibB-like_a/b_dom"/>
</dbReference>
<proteinExistence type="predicted"/>
<dbReference type="NCBIfam" id="TIGR00057">
    <property type="entry name" value="L-threonylcarbamoyladenylate synthase"/>
    <property type="match status" value="1"/>
</dbReference>
<feature type="domain" description="YrdC-like" evidence="1">
    <location>
        <begin position="14"/>
        <end position="200"/>
    </location>
</feature>
<dbReference type="Pfam" id="PF01300">
    <property type="entry name" value="Sua5_yciO_yrdC"/>
    <property type="match status" value="1"/>
</dbReference>
<reference evidence="2 3" key="1">
    <citation type="submission" date="2016-12" db="EMBL/GenBank/DDBJ databases">
        <title>Genome sequencing of Methylocaldum marinum.</title>
        <authorList>
            <person name="Takeuchi M."/>
            <person name="Kamagata Y."/>
            <person name="Hiraoka S."/>
            <person name="Oshima K."/>
            <person name="Hattori M."/>
            <person name="Iwasaki W."/>
        </authorList>
    </citation>
    <scope>NUCLEOTIDE SEQUENCE [LARGE SCALE GENOMIC DNA]</scope>
    <source>
        <strain evidence="2 3">S8</strain>
    </source>
</reference>
<dbReference type="SUPFAM" id="SSF55821">
    <property type="entry name" value="YrdC/RibB"/>
    <property type="match status" value="1"/>
</dbReference>
<organism evidence="2 3">
    <name type="scientific">Methylocaldum marinum</name>
    <dbReference type="NCBI Taxonomy" id="1432792"/>
    <lineage>
        <taxon>Bacteria</taxon>
        <taxon>Pseudomonadati</taxon>
        <taxon>Pseudomonadota</taxon>
        <taxon>Gammaproteobacteria</taxon>
        <taxon>Methylococcales</taxon>
        <taxon>Methylococcaceae</taxon>
        <taxon>Methylocaldum</taxon>
    </lineage>
</organism>
<accession>A0A286P4C1</accession>
<dbReference type="KEGG" id="mmai:sS8_5579"/>
<dbReference type="AlphaFoldDB" id="A0A286P4C1"/>
<protein>
    <submittedName>
        <fullName evidence="2">Sua5/YciO/YrdC/YwlC family protein</fullName>
    </submittedName>
</protein>
<dbReference type="InterPro" id="IPR006070">
    <property type="entry name" value="Sua5-like_dom"/>
</dbReference>
<evidence type="ECO:0000313" key="2">
    <source>
        <dbReference type="EMBL" id="BBA37496.1"/>
    </source>
</evidence>
<gene>
    <name evidence="2" type="ORF">sS8_5579</name>
</gene>
<dbReference type="PROSITE" id="PS51163">
    <property type="entry name" value="YRDC"/>
    <property type="match status" value="1"/>
</dbReference>
<dbReference type="PANTHER" id="PTHR42828:SF3">
    <property type="entry name" value="THREONYLCARBAMOYL-AMP SYNTHASE"/>
    <property type="match status" value="1"/>
</dbReference>
<dbReference type="GO" id="GO:0003725">
    <property type="term" value="F:double-stranded RNA binding"/>
    <property type="evidence" value="ECO:0007669"/>
    <property type="project" value="InterPro"/>
</dbReference>
<dbReference type="EMBL" id="AP017928">
    <property type="protein sequence ID" value="BBA37496.1"/>
    <property type="molecule type" value="Genomic_DNA"/>
</dbReference>
<dbReference type="InterPro" id="IPR052532">
    <property type="entry name" value="SUA5_domain"/>
</dbReference>
<evidence type="ECO:0000313" key="3">
    <source>
        <dbReference type="Proteomes" id="UP000266313"/>
    </source>
</evidence>
<evidence type="ECO:0000259" key="1">
    <source>
        <dbReference type="PROSITE" id="PS51163"/>
    </source>
</evidence>
<dbReference type="Gene3D" id="3.90.870.10">
    <property type="entry name" value="DHBP synthase"/>
    <property type="match status" value="1"/>
</dbReference>
<dbReference type="RefSeq" id="WP_119632473.1">
    <property type="nucleotide sequence ID" value="NZ_AP017928.1"/>
</dbReference>